<proteinExistence type="predicted"/>
<gene>
    <name evidence="1" type="ORF">FRX31_029511</name>
</gene>
<accession>A0A7J6V9N9</accession>
<sequence length="75" mass="8857">MAPANNNEFVKISYLDATINNYKDEFKEGLKLQLEALTKFIKDSLTHQNEKSIVLRFPSHHYEQEDCRIQSHTFQ</sequence>
<dbReference type="Proteomes" id="UP000554482">
    <property type="component" value="Unassembled WGS sequence"/>
</dbReference>
<name>A0A7J6V9N9_THATH</name>
<organism evidence="1 2">
    <name type="scientific">Thalictrum thalictroides</name>
    <name type="common">Rue-anemone</name>
    <name type="synonym">Anemone thalictroides</name>
    <dbReference type="NCBI Taxonomy" id="46969"/>
    <lineage>
        <taxon>Eukaryota</taxon>
        <taxon>Viridiplantae</taxon>
        <taxon>Streptophyta</taxon>
        <taxon>Embryophyta</taxon>
        <taxon>Tracheophyta</taxon>
        <taxon>Spermatophyta</taxon>
        <taxon>Magnoliopsida</taxon>
        <taxon>Ranunculales</taxon>
        <taxon>Ranunculaceae</taxon>
        <taxon>Thalictroideae</taxon>
        <taxon>Thalictrum</taxon>
    </lineage>
</organism>
<dbReference type="EMBL" id="JABWDY010036816">
    <property type="protein sequence ID" value="KAF5180905.1"/>
    <property type="molecule type" value="Genomic_DNA"/>
</dbReference>
<protein>
    <submittedName>
        <fullName evidence="1">Uncharacterized protein</fullName>
    </submittedName>
</protein>
<evidence type="ECO:0000313" key="2">
    <source>
        <dbReference type="Proteomes" id="UP000554482"/>
    </source>
</evidence>
<dbReference type="AlphaFoldDB" id="A0A7J6V9N9"/>
<reference evidence="1 2" key="1">
    <citation type="submission" date="2020-06" db="EMBL/GenBank/DDBJ databases">
        <title>Transcriptomic and genomic resources for Thalictrum thalictroides and T. hernandezii: Facilitating candidate gene discovery in an emerging model plant lineage.</title>
        <authorList>
            <person name="Arias T."/>
            <person name="Riano-Pachon D.M."/>
            <person name="Di Stilio V.S."/>
        </authorList>
    </citation>
    <scope>NUCLEOTIDE SEQUENCE [LARGE SCALE GENOMIC DNA]</scope>
    <source>
        <strain evidence="2">cv. WT478/WT964</strain>
        <tissue evidence="1">Leaves</tissue>
    </source>
</reference>
<keyword evidence="2" id="KW-1185">Reference proteome</keyword>
<comment type="caution">
    <text evidence="1">The sequence shown here is derived from an EMBL/GenBank/DDBJ whole genome shotgun (WGS) entry which is preliminary data.</text>
</comment>
<evidence type="ECO:0000313" key="1">
    <source>
        <dbReference type="EMBL" id="KAF5180905.1"/>
    </source>
</evidence>